<keyword evidence="4 7" id="KW-0812">Transmembrane</keyword>
<sequence>MPVFKELRSPLKKNNVNEKLLLSVVVPVYNERQALPVLYQRVQAVLQSIPIKNELILVDDGSKDGSDDWIADLALRVPNVRAVRLSRNFGKEAALTAGIDHANGDAVIILDADLQDPPELIPQMLQAWHEGADVVAMKRRSRAGESFTKKTSAHFFYRLLNRISDTDIPEDTGDFRLMSRKAVNALAALPERNRYMKGLFAWIGLPTTVIEYDRAPRAAGQSQWNYLNLFHLAFEGITSFSIAPLRLATLAGVTTALLGILFAGWIVIKTLVLGEPTPGYPSLIALITFLGGVQLISIGLLGEYMGKTYFEAKQRPVYLVRDVLQTKSVRLTQTRTQGHQRDAA</sequence>
<evidence type="ECO:0000256" key="4">
    <source>
        <dbReference type="ARBA" id="ARBA00022692"/>
    </source>
</evidence>
<proteinExistence type="predicted"/>
<keyword evidence="2" id="KW-0328">Glycosyltransferase</keyword>
<evidence type="ECO:0000256" key="3">
    <source>
        <dbReference type="ARBA" id="ARBA00022679"/>
    </source>
</evidence>
<dbReference type="InterPro" id="IPR001173">
    <property type="entry name" value="Glyco_trans_2-like"/>
</dbReference>
<gene>
    <name evidence="9" type="ORF">CJO09_00865</name>
</gene>
<organism evidence="9 10">
    <name type="scientific">Neopusillimonas maritima</name>
    <dbReference type="NCBI Taxonomy" id="2026239"/>
    <lineage>
        <taxon>Bacteria</taxon>
        <taxon>Pseudomonadati</taxon>
        <taxon>Pseudomonadota</taxon>
        <taxon>Betaproteobacteria</taxon>
        <taxon>Burkholderiales</taxon>
        <taxon>Alcaligenaceae</taxon>
        <taxon>Neopusillimonas</taxon>
    </lineage>
</organism>
<reference evidence="9 10" key="1">
    <citation type="submission" date="2017-08" db="EMBL/GenBank/DDBJ databases">
        <title>Pusillimonas indicus sp. nov., a member of the family Alcaligenaceae isolated from surface seawater.</title>
        <authorList>
            <person name="Li J."/>
        </authorList>
    </citation>
    <scope>NUCLEOTIDE SEQUENCE [LARGE SCALE GENOMIC DNA]</scope>
    <source>
        <strain evidence="9 10">17-4A</strain>
    </source>
</reference>
<keyword evidence="6 7" id="KW-0472">Membrane</keyword>
<evidence type="ECO:0000256" key="1">
    <source>
        <dbReference type="ARBA" id="ARBA00004141"/>
    </source>
</evidence>
<evidence type="ECO:0000313" key="9">
    <source>
        <dbReference type="EMBL" id="RII83826.1"/>
    </source>
</evidence>
<dbReference type="EMBL" id="NQOU01000001">
    <property type="protein sequence ID" value="RII83826.1"/>
    <property type="molecule type" value="Genomic_DNA"/>
</dbReference>
<evidence type="ECO:0000259" key="8">
    <source>
        <dbReference type="Pfam" id="PF00535"/>
    </source>
</evidence>
<dbReference type="PANTHER" id="PTHR48090:SF1">
    <property type="entry name" value="PROPHAGE BACTOPRENOL GLUCOSYL TRANSFERASE HOMOLOG"/>
    <property type="match status" value="1"/>
</dbReference>
<keyword evidence="10" id="KW-1185">Reference proteome</keyword>
<dbReference type="InterPro" id="IPR050256">
    <property type="entry name" value="Glycosyltransferase_2"/>
</dbReference>
<dbReference type="PANTHER" id="PTHR48090">
    <property type="entry name" value="UNDECAPRENYL-PHOSPHATE 4-DEOXY-4-FORMAMIDO-L-ARABINOSE TRANSFERASE-RELATED"/>
    <property type="match status" value="1"/>
</dbReference>
<dbReference type="Gene3D" id="3.90.550.10">
    <property type="entry name" value="Spore Coat Polysaccharide Biosynthesis Protein SpsA, Chain A"/>
    <property type="match status" value="1"/>
</dbReference>
<feature type="domain" description="Glycosyltransferase 2-like" evidence="8">
    <location>
        <begin position="23"/>
        <end position="184"/>
    </location>
</feature>
<evidence type="ECO:0000256" key="7">
    <source>
        <dbReference type="SAM" id="Phobius"/>
    </source>
</evidence>
<evidence type="ECO:0000256" key="6">
    <source>
        <dbReference type="ARBA" id="ARBA00023136"/>
    </source>
</evidence>
<dbReference type="InterPro" id="IPR029044">
    <property type="entry name" value="Nucleotide-diphossugar_trans"/>
</dbReference>
<dbReference type="RefSeq" id="WP_119440681.1">
    <property type="nucleotide sequence ID" value="NZ_CP170494.1"/>
</dbReference>
<protein>
    <submittedName>
        <fullName evidence="9">Glycosyltransferase</fullName>
    </submittedName>
</protein>
<feature type="transmembrane region" description="Helical" evidence="7">
    <location>
        <begin position="280"/>
        <end position="301"/>
    </location>
</feature>
<evidence type="ECO:0000313" key="10">
    <source>
        <dbReference type="Proteomes" id="UP000266483"/>
    </source>
</evidence>
<comment type="caution">
    <text evidence="9">The sequence shown here is derived from an EMBL/GenBank/DDBJ whole genome shotgun (WGS) entry which is preliminary data.</text>
</comment>
<keyword evidence="5 7" id="KW-1133">Transmembrane helix</keyword>
<dbReference type="CDD" id="cd04187">
    <property type="entry name" value="DPM1_like_bac"/>
    <property type="match status" value="1"/>
</dbReference>
<keyword evidence="3" id="KW-0808">Transferase</keyword>
<dbReference type="Proteomes" id="UP000266483">
    <property type="component" value="Unassembled WGS sequence"/>
</dbReference>
<name>A0ABX9MZ66_9BURK</name>
<accession>A0ABX9MZ66</accession>
<evidence type="ECO:0000256" key="5">
    <source>
        <dbReference type="ARBA" id="ARBA00022989"/>
    </source>
</evidence>
<dbReference type="SUPFAM" id="SSF53448">
    <property type="entry name" value="Nucleotide-diphospho-sugar transferases"/>
    <property type="match status" value="1"/>
</dbReference>
<feature type="transmembrane region" description="Helical" evidence="7">
    <location>
        <begin position="247"/>
        <end position="268"/>
    </location>
</feature>
<evidence type="ECO:0000256" key="2">
    <source>
        <dbReference type="ARBA" id="ARBA00022676"/>
    </source>
</evidence>
<comment type="subcellular location">
    <subcellularLocation>
        <location evidence="1">Membrane</location>
        <topology evidence="1">Multi-pass membrane protein</topology>
    </subcellularLocation>
</comment>
<dbReference type="Pfam" id="PF00535">
    <property type="entry name" value="Glycos_transf_2"/>
    <property type="match status" value="1"/>
</dbReference>